<comment type="caution">
    <text evidence="6">The sequence shown here is derived from an EMBL/GenBank/DDBJ whole genome shotgun (WGS) entry which is preliminary data.</text>
</comment>
<keyword evidence="7" id="KW-1185">Reference proteome</keyword>
<dbReference type="SMART" id="SM00421">
    <property type="entry name" value="HTH_LUXR"/>
    <property type="match status" value="1"/>
</dbReference>
<feature type="modified residue" description="4-aspartylphosphate" evidence="3">
    <location>
        <position position="61"/>
    </location>
</feature>
<evidence type="ECO:0000256" key="1">
    <source>
        <dbReference type="ARBA" id="ARBA00022553"/>
    </source>
</evidence>
<reference evidence="6 7" key="1">
    <citation type="submission" date="2019-11" db="EMBL/GenBank/DDBJ databases">
        <title>Novel species isolated from a subtropical stream in China.</title>
        <authorList>
            <person name="Lu H."/>
        </authorList>
    </citation>
    <scope>NUCLEOTIDE SEQUENCE [LARGE SCALE GENOMIC DNA]</scope>
    <source>
        <strain evidence="6 7">FT80W</strain>
    </source>
</reference>
<keyword evidence="1 3" id="KW-0597">Phosphoprotein</keyword>
<dbReference type="PANTHER" id="PTHR45566:SF2">
    <property type="entry name" value="NARL SUBFAMILY"/>
    <property type="match status" value="1"/>
</dbReference>
<dbReference type="SUPFAM" id="SSF52172">
    <property type="entry name" value="CheY-like"/>
    <property type="match status" value="1"/>
</dbReference>
<evidence type="ECO:0000313" key="6">
    <source>
        <dbReference type="EMBL" id="MRW90657.1"/>
    </source>
</evidence>
<evidence type="ECO:0000313" key="7">
    <source>
        <dbReference type="Proteomes" id="UP000433309"/>
    </source>
</evidence>
<dbReference type="Gene3D" id="3.40.50.2300">
    <property type="match status" value="1"/>
</dbReference>
<dbReference type="InterPro" id="IPR051015">
    <property type="entry name" value="EvgA-like"/>
</dbReference>
<evidence type="ECO:0000256" key="2">
    <source>
        <dbReference type="ARBA" id="ARBA00023125"/>
    </source>
</evidence>
<proteinExistence type="predicted"/>
<dbReference type="SMART" id="SM00448">
    <property type="entry name" value="REC"/>
    <property type="match status" value="1"/>
</dbReference>
<dbReference type="GO" id="GO:0006355">
    <property type="term" value="P:regulation of DNA-templated transcription"/>
    <property type="evidence" value="ECO:0007669"/>
    <property type="project" value="InterPro"/>
</dbReference>
<accession>A0A6I2L0E0</accession>
<sequence>MSAYQPLPITILTVDDHPLFQQGIASVIANEADLYLVGQAANGAEAIAMYRETRPAITLIDLQMPDMSGIDVIVAIRAEFPAARIVVLTTLEGDVNAARAIKAGAVGYLFKSAVRKTLVETMRNVHAGGRCIPPSLVHALLATRSGNAITGREVDVLKLVARGNSNPLIAEALSISPETVKGYVSSILLKLQARDRAHAVMIALERGILSL</sequence>
<evidence type="ECO:0000259" key="5">
    <source>
        <dbReference type="PROSITE" id="PS50110"/>
    </source>
</evidence>
<dbReference type="PROSITE" id="PS50043">
    <property type="entry name" value="HTH_LUXR_2"/>
    <property type="match status" value="1"/>
</dbReference>
<keyword evidence="2" id="KW-0238">DNA-binding</keyword>
<dbReference type="GO" id="GO:0000160">
    <property type="term" value="P:phosphorelay signal transduction system"/>
    <property type="evidence" value="ECO:0007669"/>
    <property type="project" value="InterPro"/>
</dbReference>
<dbReference type="InterPro" id="IPR000792">
    <property type="entry name" value="Tscrpt_reg_LuxR_C"/>
</dbReference>
<dbReference type="PROSITE" id="PS00622">
    <property type="entry name" value="HTH_LUXR_1"/>
    <property type="match status" value="1"/>
</dbReference>
<dbReference type="InterPro" id="IPR011006">
    <property type="entry name" value="CheY-like_superfamily"/>
</dbReference>
<dbReference type="PRINTS" id="PR00038">
    <property type="entry name" value="HTHLUXR"/>
</dbReference>
<dbReference type="Pfam" id="PF00072">
    <property type="entry name" value="Response_reg"/>
    <property type="match status" value="1"/>
</dbReference>
<protein>
    <submittedName>
        <fullName evidence="6">Response regulator</fullName>
    </submittedName>
</protein>
<dbReference type="CDD" id="cd17535">
    <property type="entry name" value="REC_NarL-like"/>
    <property type="match status" value="1"/>
</dbReference>
<dbReference type="PANTHER" id="PTHR45566">
    <property type="entry name" value="HTH-TYPE TRANSCRIPTIONAL REGULATOR YHJB-RELATED"/>
    <property type="match status" value="1"/>
</dbReference>
<dbReference type="PROSITE" id="PS50110">
    <property type="entry name" value="RESPONSE_REGULATORY"/>
    <property type="match status" value="1"/>
</dbReference>
<dbReference type="RefSeq" id="WP_154376330.1">
    <property type="nucleotide sequence ID" value="NZ_WKJK01000005.1"/>
</dbReference>
<dbReference type="SUPFAM" id="SSF46894">
    <property type="entry name" value="C-terminal effector domain of the bipartite response regulators"/>
    <property type="match status" value="1"/>
</dbReference>
<feature type="domain" description="HTH luxR-type" evidence="4">
    <location>
        <begin position="142"/>
        <end position="207"/>
    </location>
</feature>
<dbReference type="CDD" id="cd06170">
    <property type="entry name" value="LuxR_C_like"/>
    <property type="match status" value="1"/>
</dbReference>
<evidence type="ECO:0000256" key="3">
    <source>
        <dbReference type="PROSITE-ProRule" id="PRU00169"/>
    </source>
</evidence>
<dbReference type="InterPro" id="IPR058245">
    <property type="entry name" value="NreC/VraR/RcsB-like_REC"/>
</dbReference>
<dbReference type="InterPro" id="IPR016032">
    <property type="entry name" value="Sig_transdc_resp-reg_C-effctor"/>
</dbReference>
<dbReference type="Pfam" id="PF00196">
    <property type="entry name" value="GerE"/>
    <property type="match status" value="1"/>
</dbReference>
<feature type="domain" description="Response regulatory" evidence="5">
    <location>
        <begin position="10"/>
        <end position="126"/>
    </location>
</feature>
<dbReference type="EMBL" id="WKJK01000005">
    <property type="protein sequence ID" value="MRW90657.1"/>
    <property type="molecule type" value="Genomic_DNA"/>
</dbReference>
<organism evidence="6 7">
    <name type="scientific">Duganella guangzhouensis</name>
    <dbReference type="NCBI Taxonomy" id="2666084"/>
    <lineage>
        <taxon>Bacteria</taxon>
        <taxon>Pseudomonadati</taxon>
        <taxon>Pseudomonadota</taxon>
        <taxon>Betaproteobacteria</taxon>
        <taxon>Burkholderiales</taxon>
        <taxon>Oxalobacteraceae</taxon>
        <taxon>Telluria group</taxon>
        <taxon>Duganella</taxon>
    </lineage>
</organism>
<name>A0A6I2L0E0_9BURK</name>
<dbReference type="InterPro" id="IPR001789">
    <property type="entry name" value="Sig_transdc_resp-reg_receiver"/>
</dbReference>
<dbReference type="GO" id="GO:0003677">
    <property type="term" value="F:DNA binding"/>
    <property type="evidence" value="ECO:0007669"/>
    <property type="project" value="UniProtKB-KW"/>
</dbReference>
<evidence type="ECO:0000259" key="4">
    <source>
        <dbReference type="PROSITE" id="PS50043"/>
    </source>
</evidence>
<dbReference type="AlphaFoldDB" id="A0A6I2L0E0"/>
<dbReference type="Proteomes" id="UP000433309">
    <property type="component" value="Unassembled WGS sequence"/>
</dbReference>
<gene>
    <name evidence="6" type="ORF">GJ699_11720</name>
</gene>